<dbReference type="NCBIfam" id="NF045639">
    <property type="entry name" value="GCX_COOH"/>
    <property type="match status" value="1"/>
</dbReference>
<dbReference type="InterPro" id="IPR059226">
    <property type="entry name" value="Choice_anch_Q_dom"/>
</dbReference>
<sequence length="1011" mass="105790">MKTMRLLRLTLFFSVIAHLSYATIRYVKPTASGAGDGSTWANASADLQAMINASSSGDEVWVAAGVYKPLADGSGVTNPTDTRDKLFYMKNGVKLYGGFVGTETVLTQRDFATNKTILSGDIDNNDTNTDGNFINENYSDIQGNNAYHVFVFPGTGETTEFDGFIITGGKNTASIGYTTQYAGGYGFSSFRGAALYCSGAAPQIRNCVISGNEGYSGVLYQNNQNTSGGWTTTIENLIWVGNYAYNGVLYLHRGPTEVTNNVFASNSTNSSVLYISSNMPNGNSIIYNHISAFNNSHGQYSNFFIIQGGTVQIKNSILWKEVEANNAVINNSAHSLTVSNSSIQGSGGSLNWNSDFGTDGGDNLDLAPQFSNPVNIAGADGKYFTSDDGLIPIACSPLVNTASAGLSKDVSGVARPFGGQNDIGAYEFQGASTLPANASSVAASSYSIPCGQTANLTGSCAQGTLTWYEEVSGGSSIGTGTNFTVSPTPLESPANYYAACETSATCVSLNRVAVPEIIVNSPENATSVAASSYSITCGQTVNLTGSCAQGTLTWYDESSGGSSIGTGTNFTVTPLVNPSKYYASCETSSSCVSLERIATPDITVSLPANPTGVAASQNDICPYTDVDLSASCLNSTTAEWYNSSMTVIGSGATFQVSPNTTSTYFVKCKNGSCLSEAEEITIKVLARPTDDNASPGYVCAGQEVTYTASCAVGTVEWYNSYSGGNLIGTGNSYTFTPSHGTSYYYRIYPSCTNGTCSSNREYTDSYFYFAPPSVTVSETALCASNITELTLTANCTSYAGGTITNWYDAASGGNFLGTGNTFNHTPTSTITYYAECVSNNYSCVSSRTATDEVVVGQAVTLPTSVSVNNTQVCANSDVTLSANCSSGTAIWYNQAVGGSSIGSGQSLVYTVSSTSTYYASCEDGSCMSDRVATAEVTVLPSSGGIPMNQTLTSNITGTDTKQAIEYIDATNKIINPANVVYESGKAINLAPGFEVENGSVFLGKADLVACP</sequence>
<evidence type="ECO:0000259" key="1">
    <source>
        <dbReference type="Pfam" id="PF19081"/>
    </source>
</evidence>
<keyword evidence="3" id="KW-1185">Reference proteome</keyword>
<dbReference type="InterPro" id="IPR011050">
    <property type="entry name" value="Pectin_lyase_fold/virulence"/>
</dbReference>
<dbReference type="Gene3D" id="2.160.20.10">
    <property type="entry name" value="Single-stranded right-handed beta-helix, Pectin lyase-like"/>
    <property type="match status" value="1"/>
</dbReference>
<organism evidence="2 3">
    <name type="scientific">Arcticibacterium luteifluviistationis</name>
    <dbReference type="NCBI Taxonomy" id="1784714"/>
    <lineage>
        <taxon>Bacteria</taxon>
        <taxon>Pseudomonadati</taxon>
        <taxon>Bacteroidota</taxon>
        <taxon>Cytophagia</taxon>
        <taxon>Cytophagales</taxon>
        <taxon>Leadbetterellaceae</taxon>
        <taxon>Arcticibacterium</taxon>
    </lineage>
</organism>
<accession>A0A2Z4GAV2</accession>
<protein>
    <recommendedName>
        <fullName evidence="1">Ig-like domain-containing protein</fullName>
    </recommendedName>
</protein>
<feature type="domain" description="Ig-like" evidence="1">
    <location>
        <begin position="440"/>
        <end position="515"/>
    </location>
</feature>
<dbReference type="Proteomes" id="UP000249873">
    <property type="component" value="Chromosome"/>
</dbReference>
<dbReference type="InterPro" id="IPR044023">
    <property type="entry name" value="Ig_7"/>
</dbReference>
<evidence type="ECO:0000313" key="3">
    <source>
        <dbReference type="Proteomes" id="UP000249873"/>
    </source>
</evidence>
<feature type="domain" description="Ig-like" evidence="1">
    <location>
        <begin position="526"/>
        <end position="599"/>
    </location>
</feature>
<feature type="domain" description="Ig-like" evidence="1">
    <location>
        <begin position="772"/>
        <end position="854"/>
    </location>
</feature>
<feature type="domain" description="Ig-like" evidence="1">
    <location>
        <begin position="695"/>
        <end position="760"/>
    </location>
</feature>
<reference evidence="2 3" key="1">
    <citation type="submission" date="2018-05" db="EMBL/GenBank/DDBJ databases">
        <title>Complete genome sequence of Arcticibacterium luteifluviistationis SM1504T, a cytophagaceae bacterium isolated from Arctic surface seawater.</title>
        <authorList>
            <person name="Li Y."/>
            <person name="Qin Q.-L."/>
        </authorList>
    </citation>
    <scope>NUCLEOTIDE SEQUENCE [LARGE SCALE GENOMIC DNA]</scope>
    <source>
        <strain evidence="2 3">SM1504</strain>
    </source>
</reference>
<dbReference type="NCBIfam" id="NF041518">
    <property type="entry name" value="choice_anch_Q"/>
    <property type="match status" value="1"/>
</dbReference>
<evidence type="ECO:0000313" key="2">
    <source>
        <dbReference type="EMBL" id="AWV98208.1"/>
    </source>
</evidence>
<dbReference type="InterPro" id="IPR012334">
    <property type="entry name" value="Pectin_lyas_fold"/>
</dbReference>
<dbReference type="KEGG" id="als:DJ013_08485"/>
<dbReference type="EMBL" id="CP029480">
    <property type="protein sequence ID" value="AWV98208.1"/>
    <property type="molecule type" value="Genomic_DNA"/>
</dbReference>
<dbReference type="OrthoDB" id="1491394at2"/>
<dbReference type="Pfam" id="PF19081">
    <property type="entry name" value="Ig_7"/>
    <property type="match status" value="6"/>
</dbReference>
<dbReference type="SUPFAM" id="SSF51126">
    <property type="entry name" value="Pectin lyase-like"/>
    <property type="match status" value="1"/>
</dbReference>
<dbReference type="InterPro" id="IPR055015">
    <property type="entry name" value="GCX_COOH"/>
</dbReference>
<feature type="domain" description="Ig-like" evidence="1">
    <location>
        <begin position="864"/>
        <end position="940"/>
    </location>
</feature>
<name>A0A2Z4GAV2_9BACT</name>
<dbReference type="RefSeq" id="WP_111371326.1">
    <property type="nucleotide sequence ID" value="NZ_CP029480.1"/>
</dbReference>
<dbReference type="AlphaFoldDB" id="A0A2Z4GAV2"/>
<feature type="domain" description="Ig-like" evidence="1">
    <location>
        <begin position="607"/>
        <end position="684"/>
    </location>
</feature>
<gene>
    <name evidence="2" type="ORF">DJ013_08485</name>
</gene>
<proteinExistence type="predicted"/>